<evidence type="ECO:0000313" key="3">
    <source>
        <dbReference type="Proteomes" id="UP001237642"/>
    </source>
</evidence>
<name>A0AAD8HF27_9APIA</name>
<keyword evidence="3" id="KW-1185">Reference proteome</keyword>
<evidence type="ECO:0000313" key="2">
    <source>
        <dbReference type="EMBL" id="KAK1366277.1"/>
    </source>
</evidence>
<keyword evidence="1" id="KW-1133">Transmembrane helix</keyword>
<accession>A0AAD8HF27</accession>
<evidence type="ECO:0008006" key="4">
    <source>
        <dbReference type="Google" id="ProtNLM"/>
    </source>
</evidence>
<feature type="transmembrane region" description="Helical" evidence="1">
    <location>
        <begin position="6"/>
        <end position="25"/>
    </location>
</feature>
<reference evidence="2" key="2">
    <citation type="submission" date="2023-05" db="EMBL/GenBank/DDBJ databases">
        <authorList>
            <person name="Schelkunov M.I."/>
        </authorList>
    </citation>
    <scope>NUCLEOTIDE SEQUENCE</scope>
    <source>
        <strain evidence="2">Hsosn_3</strain>
        <tissue evidence="2">Leaf</tissue>
    </source>
</reference>
<reference evidence="2" key="1">
    <citation type="submission" date="2023-02" db="EMBL/GenBank/DDBJ databases">
        <title>Genome of toxic invasive species Heracleum sosnowskyi carries increased number of genes despite the absence of recent whole-genome duplications.</title>
        <authorList>
            <person name="Schelkunov M."/>
            <person name="Shtratnikova V."/>
            <person name="Makarenko M."/>
            <person name="Klepikova A."/>
            <person name="Omelchenko D."/>
            <person name="Novikova G."/>
            <person name="Obukhova E."/>
            <person name="Bogdanov V."/>
            <person name="Penin A."/>
            <person name="Logacheva M."/>
        </authorList>
    </citation>
    <scope>NUCLEOTIDE SEQUENCE</scope>
    <source>
        <strain evidence="2">Hsosn_3</strain>
        <tissue evidence="2">Leaf</tissue>
    </source>
</reference>
<sequence length="105" mass="12080">MELFFVPLVSLFVLLVSFSFFYLFYKNVDSLNDGLPLPPGSTGWPVIGESYQLVSDRYNGGQETFIYDWTNIHPTFLQHRFRESLLQFSAAQLVTISCSQTRTNN</sequence>
<dbReference type="EMBL" id="JAUIZM010000009">
    <property type="protein sequence ID" value="KAK1366277.1"/>
    <property type="molecule type" value="Genomic_DNA"/>
</dbReference>
<keyword evidence="1" id="KW-0812">Transmembrane</keyword>
<proteinExistence type="predicted"/>
<comment type="caution">
    <text evidence="2">The sequence shown here is derived from an EMBL/GenBank/DDBJ whole genome shotgun (WGS) entry which is preliminary data.</text>
</comment>
<keyword evidence="1" id="KW-0472">Membrane</keyword>
<gene>
    <name evidence="2" type="ORF">POM88_041838</name>
</gene>
<protein>
    <recommendedName>
        <fullName evidence="4">Cytochrome P450</fullName>
    </recommendedName>
</protein>
<dbReference type="Proteomes" id="UP001237642">
    <property type="component" value="Unassembled WGS sequence"/>
</dbReference>
<organism evidence="2 3">
    <name type="scientific">Heracleum sosnowskyi</name>
    <dbReference type="NCBI Taxonomy" id="360622"/>
    <lineage>
        <taxon>Eukaryota</taxon>
        <taxon>Viridiplantae</taxon>
        <taxon>Streptophyta</taxon>
        <taxon>Embryophyta</taxon>
        <taxon>Tracheophyta</taxon>
        <taxon>Spermatophyta</taxon>
        <taxon>Magnoliopsida</taxon>
        <taxon>eudicotyledons</taxon>
        <taxon>Gunneridae</taxon>
        <taxon>Pentapetalae</taxon>
        <taxon>asterids</taxon>
        <taxon>campanulids</taxon>
        <taxon>Apiales</taxon>
        <taxon>Apiaceae</taxon>
        <taxon>Apioideae</taxon>
        <taxon>apioid superclade</taxon>
        <taxon>Tordylieae</taxon>
        <taxon>Tordyliinae</taxon>
        <taxon>Heracleum</taxon>
    </lineage>
</organism>
<evidence type="ECO:0000256" key="1">
    <source>
        <dbReference type="SAM" id="Phobius"/>
    </source>
</evidence>
<dbReference type="AlphaFoldDB" id="A0AAD8HF27"/>